<evidence type="ECO:0000256" key="1">
    <source>
        <dbReference type="SAM" id="MobiDB-lite"/>
    </source>
</evidence>
<protein>
    <submittedName>
        <fullName evidence="2">Uncharacterized protein</fullName>
    </submittedName>
</protein>
<organism evidence="2 3">
    <name type="scientific">Chiloscyllium punctatum</name>
    <name type="common">Brownbanded bambooshark</name>
    <name type="synonym">Hemiscyllium punctatum</name>
    <dbReference type="NCBI Taxonomy" id="137246"/>
    <lineage>
        <taxon>Eukaryota</taxon>
        <taxon>Metazoa</taxon>
        <taxon>Chordata</taxon>
        <taxon>Craniata</taxon>
        <taxon>Vertebrata</taxon>
        <taxon>Chondrichthyes</taxon>
        <taxon>Elasmobranchii</taxon>
        <taxon>Galeomorphii</taxon>
        <taxon>Galeoidea</taxon>
        <taxon>Orectolobiformes</taxon>
        <taxon>Hemiscylliidae</taxon>
        <taxon>Chiloscyllium</taxon>
    </lineage>
</organism>
<dbReference type="OMA" id="EPKGLMI"/>
<dbReference type="OrthoDB" id="10430392at2759"/>
<dbReference type="AlphaFoldDB" id="A0A401T281"/>
<name>A0A401T281_CHIPU</name>
<feature type="region of interest" description="Disordered" evidence="1">
    <location>
        <begin position="66"/>
        <end position="104"/>
    </location>
</feature>
<gene>
    <name evidence="2" type="ORF">chiPu_0015226</name>
</gene>
<proteinExistence type="predicted"/>
<evidence type="ECO:0000313" key="3">
    <source>
        <dbReference type="Proteomes" id="UP000287033"/>
    </source>
</evidence>
<dbReference type="Proteomes" id="UP000287033">
    <property type="component" value="Unassembled WGS sequence"/>
</dbReference>
<sequence>MCLFKRKQRKGESQMEDELVNGPFQPVYTETFAKSLTQSVPEPKDQIIEGETSSVFIPGLATKKKNTKKNKIAVSPTQSTQKKLFEKVQDQRTLEVTPNEGKQN</sequence>
<reference evidence="2 3" key="1">
    <citation type="journal article" date="2018" name="Nat. Ecol. Evol.">
        <title>Shark genomes provide insights into elasmobranch evolution and the origin of vertebrates.</title>
        <authorList>
            <person name="Hara Y"/>
            <person name="Yamaguchi K"/>
            <person name="Onimaru K"/>
            <person name="Kadota M"/>
            <person name="Koyanagi M"/>
            <person name="Keeley SD"/>
            <person name="Tatsumi K"/>
            <person name="Tanaka K"/>
            <person name="Motone F"/>
            <person name="Kageyama Y"/>
            <person name="Nozu R"/>
            <person name="Adachi N"/>
            <person name="Nishimura O"/>
            <person name="Nakagawa R"/>
            <person name="Tanegashima C"/>
            <person name="Kiyatake I"/>
            <person name="Matsumoto R"/>
            <person name="Murakumo K"/>
            <person name="Nishida K"/>
            <person name="Terakita A"/>
            <person name="Kuratani S"/>
            <person name="Sato K"/>
            <person name="Hyodo S Kuraku.S."/>
        </authorList>
    </citation>
    <scope>NUCLEOTIDE SEQUENCE [LARGE SCALE GENOMIC DNA]</scope>
</reference>
<feature type="compositionally biased region" description="Polar residues" evidence="1">
    <location>
        <begin position="94"/>
        <end position="104"/>
    </location>
</feature>
<accession>A0A401T281</accession>
<evidence type="ECO:0000313" key="2">
    <source>
        <dbReference type="EMBL" id="GCC36728.1"/>
    </source>
</evidence>
<keyword evidence="3" id="KW-1185">Reference proteome</keyword>
<dbReference type="EMBL" id="BEZZ01000874">
    <property type="protein sequence ID" value="GCC36728.1"/>
    <property type="molecule type" value="Genomic_DNA"/>
</dbReference>
<comment type="caution">
    <text evidence="2">The sequence shown here is derived from an EMBL/GenBank/DDBJ whole genome shotgun (WGS) entry which is preliminary data.</text>
</comment>
<feature type="compositionally biased region" description="Basic and acidic residues" evidence="1">
    <location>
        <begin position="83"/>
        <end position="93"/>
    </location>
</feature>